<dbReference type="OrthoDB" id="512629at2"/>
<reference evidence="1 2" key="2">
    <citation type="submission" date="2018-03" db="EMBL/GenBank/DDBJ databases">
        <title>The ancient ancestry and fast evolution of plastids.</title>
        <authorList>
            <person name="Moore K.R."/>
            <person name="Magnabosco C."/>
            <person name="Momper L."/>
            <person name="Gold D.A."/>
            <person name="Bosak T."/>
            <person name="Fournier G.P."/>
        </authorList>
    </citation>
    <scope>NUCLEOTIDE SEQUENCE [LARGE SCALE GENOMIC DNA]</scope>
    <source>
        <strain evidence="1 2">CCAP 1448/3</strain>
    </source>
</reference>
<name>A0A2T1C0R3_9CYAN</name>
<evidence type="ECO:0000313" key="1">
    <source>
        <dbReference type="EMBL" id="PSB01794.1"/>
    </source>
</evidence>
<dbReference type="Proteomes" id="UP000238762">
    <property type="component" value="Unassembled WGS sequence"/>
</dbReference>
<proteinExistence type="predicted"/>
<gene>
    <name evidence="1" type="ORF">C7B64_16525</name>
</gene>
<dbReference type="EMBL" id="PVWJ01000088">
    <property type="protein sequence ID" value="PSB01794.1"/>
    <property type="molecule type" value="Genomic_DNA"/>
</dbReference>
<dbReference type="RefSeq" id="WP_106289762.1">
    <property type="nucleotide sequence ID" value="NZ_CAWNTC010000116.1"/>
</dbReference>
<keyword evidence="2" id="KW-1185">Reference proteome</keyword>
<evidence type="ECO:0000313" key="2">
    <source>
        <dbReference type="Proteomes" id="UP000238762"/>
    </source>
</evidence>
<sequence>MQIENLKPAITEDVRLYAPFCPQAFRDSVLPQALTLYNGGFLEGERYIEGGQGIPFVATWQPSKLPLDLTRCRLQFDGNPELSYEVTMQNSELVKELIDVINNYQRTKHIDFPQSFYKKLLRVTEQTQV</sequence>
<accession>A0A2T1C0R3</accession>
<dbReference type="InterPro" id="IPR054652">
    <property type="entry name" value="T4P_EbsA-like"/>
</dbReference>
<organism evidence="1 2">
    <name type="scientific">Merismopedia glauca CCAP 1448/3</name>
    <dbReference type="NCBI Taxonomy" id="1296344"/>
    <lineage>
        <taxon>Bacteria</taxon>
        <taxon>Bacillati</taxon>
        <taxon>Cyanobacteriota</taxon>
        <taxon>Cyanophyceae</taxon>
        <taxon>Synechococcales</taxon>
        <taxon>Merismopediaceae</taxon>
        <taxon>Merismopedia</taxon>
    </lineage>
</organism>
<dbReference type="AlphaFoldDB" id="A0A2T1C0R3"/>
<reference evidence="1 2" key="1">
    <citation type="submission" date="2018-02" db="EMBL/GenBank/DDBJ databases">
        <authorList>
            <person name="Cohen D.B."/>
            <person name="Kent A.D."/>
        </authorList>
    </citation>
    <scope>NUCLEOTIDE SEQUENCE [LARGE SCALE GENOMIC DNA]</scope>
    <source>
        <strain evidence="1 2">CCAP 1448/3</strain>
    </source>
</reference>
<dbReference type="NCBIfam" id="NF045587">
    <property type="entry name" value="T4P_biogen_EbsA"/>
    <property type="match status" value="1"/>
</dbReference>
<protein>
    <submittedName>
        <fullName evidence="1">Uncharacterized protein</fullName>
    </submittedName>
</protein>
<comment type="caution">
    <text evidence="1">The sequence shown here is derived from an EMBL/GenBank/DDBJ whole genome shotgun (WGS) entry which is preliminary data.</text>
</comment>